<feature type="domain" description="ABM" evidence="2">
    <location>
        <begin position="17"/>
        <end position="88"/>
    </location>
</feature>
<evidence type="ECO:0000313" key="4">
    <source>
        <dbReference type="EMBL" id="RPA32503.1"/>
    </source>
</evidence>
<protein>
    <submittedName>
        <fullName evidence="4">Antibiotic biosynthesis monooxygenase</fullName>
    </submittedName>
</protein>
<feature type="transmembrane region" description="Helical" evidence="1">
    <location>
        <begin position="160"/>
        <end position="180"/>
    </location>
</feature>
<name>A0A3N4E314_9GAMM</name>
<dbReference type="PANTHER" id="PTHR40057:SF1">
    <property type="entry name" value="SLR1162 PROTEIN"/>
    <property type="match status" value="1"/>
</dbReference>
<keyword evidence="1" id="KW-0472">Membrane</keyword>
<evidence type="ECO:0000259" key="2">
    <source>
        <dbReference type="Pfam" id="PF03992"/>
    </source>
</evidence>
<dbReference type="KEGG" id="spsr:EGC80_05320"/>
<dbReference type="Gene3D" id="3.30.70.100">
    <property type="match status" value="1"/>
</dbReference>
<dbReference type="SUPFAM" id="SSF54909">
    <property type="entry name" value="Dimeric alpha+beta barrel"/>
    <property type="match status" value="1"/>
</dbReference>
<dbReference type="PANTHER" id="PTHR40057">
    <property type="entry name" value="SLR1162 PROTEIN"/>
    <property type="match status" value="1"/>
</dbReference>
<sequence length="193" mass="22308">MNTDTASESASDLEGATVVITHRVRECKHAEYENWFNEIAPLCKASPGHLDWHIVRPISGLTGTYTIIIRFDTRSHLQQWMESPTRSRLIEKVKPLLATGDDFFISSGLDFWFTPERAKAKVPVRWKQYIVTWSAIYPLVLGVPIVIAPVLRLLHVPDNHFITTLAVTGTVVFLMVYWVMPRYTRLIQRWLFR</sequence>
<evidence type="ECO:0000313" key="3">
    <source>
        <dbReference type="EMBL" id="AZG34404.1"/>
    </source>
</evidence>
<evidence type="ECO:0000256" key="1">
    <source>
        <dbReference type="SAM" id="Phobius"/>
    </source>
</evidence>
<dbReference type="EMBL" id="RKKB01000003">
    <property type="protein sequence ID" value="RPA32503.1"/>
    <property type="molecule type" value="Genomic_DNA"/>
</dbReference>
<feature type="transmembrane region" description="Helical" evidence="1">
    <location>
        <begin position="129"/>
        <end position="154"/>
    </location>
</feature>
<dbReference type="InterPro" id="IPR011008">
    <property type="entry name" value="Dimeric_a/b-barrel"/>
</dbReference>
<dbReference type="InterPro" id="IPR007138">
    <property type="entry name" value="ABM_dom"/>
</dbReference>
<keyword evidence="5" id="KW-1185">Reference proteome</keyword>
<dbReference type="Proteomes" id="UP000278855">
    <property type="component" value="Unassembled WGS sequence"/>
</dbReference>
<gene>
    <name evidence="4" type="ORF">EGC77_11940</name>
    <name evidence="3" type="ORF">EGC80_05320</name>
</gene>
<dbReference type="AlphaFoldDB" id="A0A3N4E314"/>
<accession>A0A3N4E314</accession>
<reference evidence="4" key="3">
    <citation type="submission" date="2018-11" db="EMBL/GenBank/DDBJ databases">
        <authorList>
            <person name="Hwang Y.J."/>
            <person name="Hwang C.Y."/>
        </authorList>
    </citation>
    <scope>NUCLEOTIDE SEQUENCE</scope>
    <source>
        <strain evidence="4">R106</strain>
    </source>
</reference>
<dbReference type="InterPro" id="IPR038762">
    <property type="entry name" value="ABM_predict"/>
</dbReference>
<organism evidence="4 6">
    <name type="scientific">Shewanella psychromarinicola</name>
    <dbReference type="NCBI Taxonomy" id="2487742"/>
    <lineage>
        <taxon>Bacteria</taxon>
        <taxon>Pseudomonadati</taxon>
        <taxon>Pseudomonadota</taxon>
        <taxon>Gammaproteobacteria</taxon>
        <taxon>Alteromonadales</taxon>
        <taxon>Shewanellaceae</taxon>
        <taxon>Shewanella</taxon>
    </lineage>
</organism>
<dbReference type="GO" id="GO:0004497">
    <property type="term" value="F:monooxygenase activity"/>
    <property type="evidence" value="ECO:0007669"/>
    <property type="project" value="UniProtKB-KW"/>
</dbReference>
<dbReference type="Pfam" id="PF03992">
    <property type="entry name" value="ABM"/>
    <property type="match status" value="1"/>
</dbReference>
<dbReference type="OrthoDB" id="1494254at2"/>
<keyword evidence="4" id="KW-0503">Monooxygenase</keyword>
<keyword evidence="4" id="KW-0560">Oxidoreductase</keyword>
<reference evidence="3 5" key="1">
    <citation type="submission" date="2018-11" db="EMBL/GenBank/DDBJ databases">
        <title>Shewanella sp. M2.</title>
        <authorList>
            <person name="Hwang Y.J."/>
            <person name="Hwang C.Y."/>
        </authorList>
    </citation>
    <scope>NUCLEOTIDE SEQUENCE [LARGE SCALE GENOMIC DNA]</scope>
    <source>
        <strain evidence="3 5">M2</strain>
    </source>
</reference>
<dbReference type="Proteomes" id="UP000273778">
    <property type="component" value="Chromosome"/>
</dbReference>
<evidence type="ECO:0000313" key="5">
    <source>
        <dbReference type="Proteomes" id="UP000273778"/>
    </source>
</evidence>
<reference evidence="6" key="2">
    <citation type="submission" date="2018-11" db="EMBL/GenBank/DDBJ databases">
        <title>Shewanella sp. R106.</title>
        <authorList>
            <person name="Hwang Y.J."/>
            <person name="Hwang C.Y."/>
        </authorList>
    </citation>
    <scope>NUCLEOTIDE SEQUENCE [LARGE SCALE GENOMIC DNA]</scope>
    <source>
        <strain evidence="6">R106</strain>
    </source>
</reference>
<dbReference type="RefSeq" id="WP_101033553.1">
    <property type="nucleotide sequence ID" value="NZ_CP034073.1"/>
</dbReference>
<proteinExistence type="predicted"/>
<keyword evidence="1" id="KW-0812">Transmembrane</keyword>
<keyword evidence="1" id="KW-1133">Transmembrane helix</keyword>
<evidence type="ECO:0000313" key="6">
    <source>
        <dbReference type="Proteomes" id="UP000278855"/>
    </source>
</evidence>
<dbReference type="EMBL" id="CP034073">
    <property type="protein sequence ID" value="AZG34404.1"/>
    <property type="molecule type" value="Genomic_DNA"/>
</dbReference>